<dbReference type="CDD" id="cd03257">
    <property type="entry name" value="ABC_NikE_OppD_transporters"/>
    <property type="match status" value="1"/>
</dbReference>
<evidence type="ECO:0000313" key="7">
    <source>
        <dbReference type="EMBL" id="APX12377.1"/>
    </source>
</evidence>
<evidence type="ECO:0000256" key="1">
    <source>
        <dbReference type="ARBA" id="ARBA00004417"/>
    </source>
</evidence>
<accession>A0A1P8MW92</accession>
<dbReference type="InterPro" id="IPR003593">
    <property type="entry name" value="AAA+_ATPase"/>
</dbReference>
<keyword evidence="3" id="KW-0813">Transport</keyword>
<dbReference type="InterPro" id="IPR027417">
    <property type="entry name" value="P-loop_NTPase"/>
</dbReference>
<dbReference type="PROSITE" id="PS00211">
    <property type="entry name" value="ABC_TRANSPORTER_1"/>
    <property type="match status" value="1"/>
</dbReference>
<reference evidence="7 8" key="1">
    <citation type="submission" date="2017-01" db="EMBL/GenBank/DDBJ databases">
        <title>Complete genome of Tateyamaria omphalii DOK1-4 isolated from seawater in Dokdo.</title>
        <authorList>
            <person name="Kim J.H."/>
            <person name="Chi W.-J."/>
        </authorList>
    </citation>
    <scope>NUCLEOTIDE SEQUENCE [LARGE SCALE GENOMIC DNA]</scope>
    <source>
        <strain evidence="7 8">DOK1-4</strain>
    </source>
</reference>
<dbReference type="FunFam" id="3.40.50.300:FF:000016">
    <property type="entry name" value="Oligopeptide ABC transporter ATP-binding component"/>
    <property type="match status" value="1"/>
</dbReference>
<dbReference type="Pfam" id="PF00005">
    <property type="entry name" value="ABC_tran"/>
    <property type="match status" value="1"/>
</dbReference>
<dbReference type="EMBL" id="CP019312">
    <property type="protein sequence ID" value="APX12377.1"/>
    <property type="molecule type" value="Genomic_DNA"/>
</dbReference>
<dbReference type="InterPro" id="IPR003439">
    <property type="entry name" value="ABC_transporter-like_ATP-bd"/>
</dbReference>
<evidence type="ECO:0000313" key="8">
    <source>
        <dbReference type="Proteomes" id="UP000186336"/>
    </source>
</evidence>
<sequence length="331" mass="35798">MLIVENAHVTFHVAQTKKWPWSAPGVVRAVNGISFALEAGKTLGIVGESGCGKSTLIRAVAGLTPLETGHVTLDGQPVAYHDRASMQRLRATMQMIFQDPIASLNPRMTIREIVVEPLTFFRPEMNAKDRQDAALAMLERVGIPSSQANRFPHEFSGGQCQRIGIARALVAGPKVLLCDEPVSALDVSIQAQVVNLLKELQREMGLAIVFVAHDLGVVRHISDDVLVMYMGAPMERAPASALVRDPQHPYAQALLSAVPVPDPNVRIAPQMLEGELPSPLNLPPGCLFESRCPKAMPKCREARPPMIGRGAHQAACLLLKDAPARADAFAE</sequence>
<dbReference type="RefSeq" id="WP_076628624.1">
    <property type="nucleotide sequence ID" value="NZ_CP019312.1"/>
</dbReference>
<dbReference type="GO" id="GO:0005886">
    <property type="term" value="C:plasma membrane"/>
    <property type="evidence" value="ECO:0007669"/>
    <property type="project" value="UniProtKB-SubCell"/>
</dbReference>
<dbReference type="InterPro" id="IPR013563">
    <property type="entry name" value="Oligopep_ABC_C"/>
</dbReference>
<dbReference type="GO" id="GO:0015833">
    <property type="term" value="P:peptide transport"/>
    <property type="evidence" value="ECO:0007669"/>
    <property type="project" value="InterPro"/>
</dbReference>
<keyword evidence="8" id="KW-1185">Reference proteome</keyword>
<proteinExistence type="inferred from homology"/>
<feature type="domain" description="ABC transporter" evidence="6">
    <location>
        <begin position="4"/>
        <end position="255"/>
    </location>
</feature>
<dbReference type="InterPro" id="IPR050319">
    <property type="entry name" value="ABC_transp_ATP-bind"/>
</dbReference>
<dbReference type="GO" id="GO:0016887">
    <property type="term" value="F:ATP hydrolysis activity"/>
    <property type="evidence" value="ECO:0007669"/>
    <property type="project" value="InterPro"/>
</dbReference>
<dbReference type="PANTHER" id="PTHR43776">
    <property type="entry name" value="TRANSPORT ATP-BINDING PROTEIN"/>
    <property type="match status" value="1"/>
</dbReference>
<dbReference type="NCBIfam" id="TIGR01727">
    <property type="entry name" value="oligo_HPY"/>
    <property type="match status" value="1"/>
</dbReference>
<dbReference type="AlphaFoldDB" id="A0A1P8MW92"/>
<dbReference type="InterPro" id="IPR017871">
    <property type="entry name" value="ABC_transporter-like_CS"/>
</dbReference>
<dbReference type="Pfam" id="PF08352">
    <property type="entry name" value="oligo_HPY"/>
    <property type="match status" value="1"/>
</dbReference>
<dbReference type="STRING" id="299262.BWR18_12340"/>
<evidence type="ECO:0000256" key="3">
    <source>
        <dbReference type="ARBA" id="ARBA00022448"/>
    </source>
</evidence>
<dbReference type="OrthoDB" id="9802264at2"/>
<dbReference type="PANTHER" id="PTHR43776:SF7">
    <property type="entry name" value="D,D-DIPEPTIDE TRANSPORT ATP-BINDING PROTEIN DDPF-RELATED"/>
    <property type="match status" value="1"/>
</dbReference>
<dbReference type="Gene3D" id="3.40.50.300">
    <property type="entry name" value="P-loop containing nucleotide triphosphate hydrolases"/>
    <property type="match status" value="1"/>
</dbReference>
<name>A0A1P8MW92_9RHOB</name>
<dbReference type="SMART" id="SM00382">
    <property type="entry name" value="AAA"/>
    <property type="match status" value="1"/>
</dbReference>
<dbReference type="GO" id="GO:0055085">
    <property type="term" value="P:transmembrane transport"/>
    <property type="evidence" value="ECO:0007669"/>
    <property type="project" value="UniProtKB-ARBA"/>
</dbReference>
<dbReference type="KEGG" id="tom:BWR18_12340"/>
<evidence type="ECO:0000256" key="5">
    <source>
        <dbReference type="ARBA" id="ARBA00022840"/>
    </source>
</evidence>
<dbReference type="GO" id="GO:0005524">
    <property type="term" value="F:ATP binding"/>
    <property type="evidence" value="ECO:0007669"/>
    <property type="project" value="UniProtKB-KW"/>
</dbReference>
<evidence type="ECO:0000259" key="6">
    <source>
        <dbReference type="PROSITE" id="PS50893"/>
    </source>
</evidence>
<organism evidence="7 8">
    <name type="scientific">Tateyamaria omphalii</name>
    <dbReference type="NCBI Taxonomy" id="299262"/>
    <lineage>
        <taxon>Bacteria</taxon>
        <taxon>Pseudomonadati</taxon>
        <taxon>Pseudomonadota</taxon>
        <taxon>Alphaproteobacteria</taxon>
        <taxon>Rhodobacterales</taxon>
        <taxon>Roseobacteraceae</taxon>
        <taxon>Tateyamaria</taxon>
    </lineage>
</organism>
<keyword evidence="4" id="KW-0547">Nucleotide-binding</keyword>
<dbReference type="Proteomes" id="UP000186336">
    <property type="component" value="Chromosome"/>
</dbReference>
<dbReference type="PROSITE" id="PS50893">
    <property type="entry name" value="ABC_TRANSPORTER_2"/>
    <property type="match status" value="1"/>
</dbReference>
<keyword evidence="5 7" id="KW-0067">ATP-binding</keyword>
<evidence type="ECO:0000256" key="4">
    <source>
        <dbReference type="ARBA" id="ARBA00022741"/>
    </source>
</evidence>
<protein>
    <submittedName>
        <fullName evidence="7">Oligopeptide ABC transporter ATP-binding protein OppF</fullName>
    </submittedName>
</protein>
<gene>
    <name evidence="7" type="ORF">BWR18_12340</name>
</gene>
<evidence type="ECO:0000256" key="2">
    <source>
        <dbReference type="ARBA" id="ARBA00005417"/>
    </source>
</evidence>
<comment type="subcellular location">
    <subcellularLocation>
        <location evidence="1">Cell inner membrane</location>
        <topology evidence="1">Peripheral membrane protein</topology>
    </subcellularLocation>
</comment>
<comment type="similarity">
    <text evidence="2">Belongs to the ABC transporter superfamily.</text>
</comment>
<dbReference type="SUPFAM" id="SSF52540">
    <property type="entry name" value="P-loop containing nucleoside triphosphate hydrolases"/>
    <property type="match status" value="1"/>
</dbReference>